<reference evidence="4" key="1">
    <citation type="submission" date="2019-05" db="EMBL/GenBank/DDBJ databases">
        <title>Metatranscriptomic reconstruction reveals RNA viruses with the potential to shape carbon cycling in soil.</title>
        <authorList>
            <person name="Starr E.P."/>
            <person name="Nuccio E."/>
            <person name="Pett-Ridge J."/>
            <person name="Banfield J.F."/>
            <person name="Firestone M.K."/>
        </authorList>
    </citation>
    <scope>NUCLEOTIDE SEQUENCE</scope>
    <source>
        <strain evidence="4">H3_Bulk_Litter_16_3859</strain>
    </source>
</reference>
<evidence type="ECO:0000313" key="4">
    <source>
        <dbReference type="EMBL" id="QDH87305.1"/>
    </source>
</evidence>
<dbReference type="SUPFAM" id="SSF88633">
    <property type="entry name" value="Positive stranded ssRNA viruses"/>
    <property type="match status" value="1"/>
</dbReference>
<accession>A0A514D123</accession>
<evidence type="ECO:0000256" key="3">
    <source>
        <dbReference type="SAM" id="MobiDB-lite"/>
    </source>
</evidence>
<evidence type="ECO:0000256" key="2">
    <source>
        <dbReference type="ARBA" id="ARBA00022844"/>
    </source>
</evidence>
<feature type="region of interest" description="Disordered" evidence="3">
    <location>
        <begin position="1"/>
        <end position="27"/>
    </location>
</feature>
<dbReference type="InterPro" id="IPR029053">
    <property type="entry name" value="Viral_coat"/>
</dbReference>
<protein>
    <recommendedName>
        <fullName evidence="5">Capsid protein</fullName>
    </recommendedName>
</protein>
<dbReference type="GO" id="GO:0044423">
    <property type="term" value="C:virion component"/>
    <property type="evidence" value="ECO:0007669"/>
    <property type="project" value="UniProtKB-KW"/>
</dbReference>
<sequence length="223" mass="24618">MVTNKNKSRATVSRRRNPSDLPNVRRPRMRVGFDGQVLNGTMFSNTANTLANQAAAIFPVDCSNTSATVASIVTQSLANGLTGVTSIYNEYAYRSVRMEWMPFVSPGVADGGSQIYVSYVDNPEEVAFLFSGTVSTVFSTCKSTRNVKCFNAWERFVVNVPLTYRRKTFDVNNNIVYTTDSNDRSVQGAIIVGYNSPSAAVTLGQWHITYSLELRSMNTNQST</sequence>
<comment type="subcellular location">
    <subcellularLocation>
        <location evidence="1">Virion</location>
    </subcellularLocation>
</comment>
<evidence type="ECO:0000256" key="1">
    <source>
        <dbReference type="ARBA" id="ARBA00004328"/>
    </source>
</evidence>
<gene>
    <name evidence="4" type="ORF">H3BulkLitter163859_000002</name>
</gene>
<keyword evidence="2" id="KW-0946">Virion</keyword>
<feature type="compositionally biased region" description="Basic residues" evidence="3">
    <location>
        <begin position="1"/>
        <end position="16"/>
    </location>
</feature>
<dbReference type="Gene3D" id="2.60.120.20">
    <property type="match status" value="1"/>
</dbReference>
<organism evidence="4">
    <name type="scientific">Riboviria sp</name>
    <dbReference type="NCBI Taxonomy" id="2585031"/>
    <lineage>
        <taxon>Viruses</taxon>
        <taxon>Riboviria</taxon>
    </lineage>
</organism>
<proteinExistence type="predicted"/>
<evidence type="ECO:0008006" key="5">
    <source>
        <dbReference type="Google" id="ProtNLM"/>
    </source>
</evidence>
<name>A0A514D123_9VIRU</name>
<dbReference type="EMBL" id="MN033273">
    <property type="protein sequence ID" value="QDH87305.1"/>
    <property type="molecule type" value="Genomic_DNA"/>
</dbReference>